<dbReference type="AlphaFoldDB" id="A0AAW0FFL3"/>
<gene>
    <name evidence="1" type="ORF">QCA50_021005</name>
</gene>
<reference evidence="1 2" key="1">
    <citation type="submission" date="2022-09" db="EMBL/GenBank/DDBJ databases">
        <authorList>
            <person name="Palmer J.M."/>
        </authorList>
    </citation>
    <scope>NUCLEOTIDE SEQUENCE [LARGE SCALE GENOMIC DNA]</scope>
    <source>
        <strain evidence="1 2">DSM 7382</strain>
    </source>
</reference>
<comment type="caution">
    <text evidence="1">The sequence shown here is derived from an EMBL/GenBank/DDBJ whole genome shotgun (WGS) entry which is preliminary data.</text>
</comment>
<sequence>MTILISSFGDKIYDWADKFSFYTSKFFIFRSYKNVLRHRRKPKQLDEVVEEDTEEAMEDEEINRSLEDIRNHFEKPFKKASGTNNIFTNIHENKMREVSIHKEAFSKLLSHLQELKILITDSIETPSKAYDHELWAKLYYILSKPLPSVTDGFSDTKNSPSGSKEELNWPNPYFWLSDKSPLRLPLKEPNYLIIKLFIKLEHDVEALVESEIEYLTFLQKLDLDNAISRFHQNKIANS</sequence>
<proteinExistence type="predicted"/>
<organism evidence="1 2">
    <name type="scientific">Cerrena zonata</name>
    <dbReference type="NCBI Taxonomy" id="2478898"/>
    <lineage>
        <taxon>Eukaryota</taxon>
        <taxon>Fungi</taxon>
        <taxon>Dikarya</taxon>
        <taxon>Basidiomycota</taxon>
        <taxon>Agaricomycotina</taxon>
        <taxon>Agaricomycetes</taxon>
        <taxon>Polyporales</taxon>
        <taxon>Cerrenaceae</taxon>
        <taxon>Cerrena</taxon>
    </lineage>
</organism>
<protein>
    <submittedName>
        <fullName evidence="1">Uncharacterized protein</fullName>
    </submittedName>
</protein>
<accession>A0AAW0FFL3</accession>
<evidence type="ECO:0000313" key="2">
    <source>
        <dbReference type="Proteomes" id="UP001385951"/>
    </source>
</evidence>
<keyword evidence="2" id="KW-1185">Reference proteome</keyword>
<dbReference type="EMBL" id="JASBNA010000140">
    <property type="protein sequence ID" value="KAK7676036.1"/>
    <property type="molecule type" value="Genomic_DNA"/>
</dbReference>
<dbReference type="Proteomes" id="UP001385951">
    <property type="component" value="Unassembled WGS sequence"/>
</dbReference>
<evidence type="ECO:0000313" key="1">
    <source>
        <dbReference type="EMBL" id="KAK7676036.1"/>
    </source>
</evidence>
<name>A0AAW0FFL3_9APHY</name>